<proteinExistence type="predicted"/>
<dbReference type="InterPro" id="IPR000014">
    <property type="entry name" value="PAS"/>
</dbReference>
<dbReference type="Gene3D" id="3.30.450.20">
    <property type="entry name" value="PAS domain"/>
    <property type="match status" value="1"/>
</dbReference>
<dbReference type="Pfam" id="PF08447">
    <property type="entry name" value="PAS_3"/>
    <property type="match status" value="1"/>
</dbReference>
<keyword evidence="1" id="KW-1133">Transmembrane helix</keyword>
<evidence type="ECO:0000259" key="2">
    <source>
        <dbReference type="Pfam" id="PF08447"/>
    </source>
</evidence>
<dbReference type="Proteomes" id="UP000199533">
    <property type="component" value="Unassembled WGS sequence"/>
</dbReference>
<sequence>MKAKPPVSNIEYSLINDKLILSTTDAKKAITYVNQQFIEVSGVTNDELLSKAHNVDHRPEKRPETFTYLWKTLKDRKSWTDLIKNRRNNGDIVLTDFMRQIQTLLRMTIGKHIAKALFLPMLLLFSVALAGWWNCTPSTVAPWLNNFISVATIGAGLVISFRIYSITQACTETFAGCH</sequence>
<evidence type="ECO:0000256" key="1">
    <source>
        <dbReference type="SAM" id="Phobius"/>
    </source>
</evidence>
<dbReference type="AlphaFoldDB" id="A0A1I4EH78"/>
<evidence type="ECO:0000313" key="4">
    <source>
        <dbReference type="Proteomes" id="UP000199533"/>
    </source>
</evidence>
<name>A0A1I4EH78_9PROT</name>
<dbReference type="STRING" id="52441.SAMN05216302_102821"/>
<keyword evidence="1" id="KW-0812">Transmembrane</keyword>
<protein>
    <submittedName>
        <fullName evidence="3">PAS domain S-box-containing protein</fullName>
    </submittedName>
</protein>
<gene>
    <name evidence="3" type="ORF">SAMN05216302_102821</name>
</gene>
<dbReference type="RefSeq" id="WP_090701675.1">
    <property type="nucleotide sequence ID" value="NZ_FOSP01000028.1"/>
</dbReference>
<keyword evidence="4" id="KW-1185">Reference proteome</keyword>
<organism evidence="3 4">
    <name type="scientific">Nitrosomonas aestuarii</name>
    <dbReference type="NCBI Taxonomy" id="52441"/>
    <lineage>
        <taxon>Bacteria</taxon>
        <taxon>Pseudomonadati</taxon>
        <taxon>Pseudomonadota</taxon>
        <taxon>Betaproteobacteria</taxon>
        <taxon>Nitrosomonadales</taxon>
        <taxon>Nitrosomonadaceae</taxon>
        <taxon>Nitrosomonas</taxon>
    </lineage>
</organism>
<keyword evidence="1" id="KW-0472">Membrane</keyword>
<accession>A0A1I4EH78</accession>
<dbReference type="EMBL" id="FOSP01000028">
    <property type="protein sequence ID" value="SFL04613.1"/>
    <property type="molecule type" value="Genomic_DNA"/>
</dbReference>
<evidence type="ECO:0000313" key="3">
    <source>
        <dbReference type="EMBL" id="SFL04613.1"/>
    </source>
</evidence>
<feature type="domain" description="PAS fold-3" evidence="2">
    <location>
        <begin position="31"/>
        <end position="93"/>
    </location>
</feature>
<feature type="transmembrane region" description="Helical" evidence="1">
    <location>
        <begin position="140"/>
        <end position="159"/>
    </location>
</feature>
<dbReference type="NCBIfam" id="TIGR00229">
    <property type="entry name" value="sensory_box"/>
    <property type="match status" value="1"/>
</dbReference>
<dbReference type="OrthoDB" id="9813966at2"/>
<dbReference type="SUPFAM" id="SSF55785">
    <property type="entry name" value="PYP-like sensor domain (PAS domain)"/>
    <property type="match status" value="1"/>
</dbReference>
<dbReference type="InterPro" id="IPR035965">
    <property type="entry name" value="PAS-like_dom_sf"/>
</dbReference>
<reference evidence="4" key="1">
    <citation type="submission" date="2016-10" db="EMBL/GenBank/DDBJ databases">
        <authorList>
            <person name="Varghese N."/>
            <person name="Submissions S."/>
        </authorList>
    </citation>
    <scope>NUCLEOTIDE SEQUENCE [LARGE SCALE GENOMIC DNA]</scope>
    <source>
        <strain evidence="4">Nm69</strain>
    </source>
</reference>
<dbReference type="InterPro" id="IPR013655">
    <property type="entry name" value="PAS_fold_3"/>
</dbReference>
<feature type="transmembrane region" description="Helical" evidence="1">
    <location>
        <begin position="116"/>
        <end position="134"/>
    </location>
</feature>